<organism evidence="4 5">
    <name type="scientific">Rosenbergiella australiborealis</name>
    <dbReference type="NCBI Taxonomy" id="1544696"/>
    <lineage>
        <taxon>Bacteria</taxon>
        <taxon>Pseudomonadati</taxon>
        <taxon>Pseudomonadota</taxon>
        <taxon>Gammaproteobacteria</taxon>
        <taxon>Enterobacterales</taxon>
        <taxon>Erwiniaceae</taxon>
        <taxon>Rosenbergiella</taxon>
    </lineage>
</organism>
<dbReference type="InterPro" id="IPR011051">
    <property type="entry name" value="RmlC_Cupin_sf"/>
</dbReference>
<keyword evidence="5" id="KW-1185">Reference proteome</keyword>
<dbReference type="EMBL" id="JABBFO010000012">
    <property type="protein sequence ID" value="MBT0728064.1"/>
    <property type="molecule type" value="Genomic_DNA"/>
</dbReference>
<sequence>MLKANEYFEGKVRSIGFENSLSGQASVGVMDSGEYTFSTAKAEEMTVVSGALKVLLPGETEWQWFEAGSAFNVPEHSEFHLQVAEPSAYLCRYL</sequence>
<evidence type="ECO:0000256" key="3">
    <source>
        <dbReference type="HAMAP-Rule" id="MF_01537"/>
    </source>
</evidence>
<dbReference type="NCBIfam" id="NF007875">
    <property type="entry name" value="PRK10579.1"/>
    <property type="match status" value="1"/>
</dbReference>
<comment type="function">
    <text evidence="3">Catalyzes the phosphorolysis of diverse nucleosides, yielding D-ribose 1-phosphate and the respective free bases. Can use uridine, adenosine, guanosine, cytidine, thymidine, inosine and xanthosine as substrates. Also catalyzes the reverse reactions.</text>
</comment>
<evidence type="ECO:0000256" key="1">
    <source>
        <dbReference type="ARBA" id="ARBA00022676"/>
    </source>
</evidence>
<comment type="catalytic activity">
    <reaction evidence="3">
        <text>xanthosine + phosphate = alpha-D-ribose 1-phosphate + xanthine</text>
        <dbReference type="Rhea" id="RHEA:27638"/>
        <dbReference type="ChEBI" id="CHEBI:17712"/>
        <dbReference type="ChEBI" id="CHEBI:18107"/>
        <dbReference type="ChEBI" id="CHEBI:43474"/>
        <dbReference type="ChEBI" id="CHEBI:57720"/>
        <dbReference type="EC" id="2.4.2.1"/>
    </reaction>
</comment>
<gene>
    <name evidence="3 4" type="primary">ppnP</name>
    <name evidence="4" type="ORF">HGT73_11895</name>
</gene>
<evidence type="ECO:0000313" key="4">
    <source>
        <dbReference type="EMBL" id="MBT0728064.1"/>
    </source>
</evidence>
<comment type="catalytic activity">
    <reaction evidence="3">
        <text>guanosine + phosphate = alpha-D-ribose 1-phosphate + guanine</text>
        <dbReference type="Rhea" id="RHEA:13233"/>
        <dbReference type="ChEBI" id="CHEBI:16235"/>
        <dbReference type="ChEBI" id="CHEBI:16750"/>
        <dbReference type="ChEBI" id="CHEBI:43474"/>
        <dbReference type="ChEBI" id="CHEBI:57720"/>
        <dbReference type="EC" id="2.4.2.1"/>
    </reaction>
</comment>
<comment type="catalytic activity">
    <reaction evidence="3">
        <text>uridine + phosphate = alpha-D-ribose 1-phosphate + uracil</text>
        <dbReference type="Rhea" id="RHEA:24388"/>
        <dbReference type="ChEBI" id="CHEBI:16704"/>
        <dbReference type="ChEBI" id="CHEBI:17568"/>
        <dbReference type="ChEBI" id="CHEBI:43474"/>
        <dbReference type="ChEBI" id="CHEBI:57720"/>
        <dbReference type="EC" id="2.4.2.2"/>
    </reaction>
</comment>
<reference evidence="4 5" key="1">
    <citation type="submission" date="2020-04" db="EMBL/GenBank/DDBJ databases">
        <title>Genome sequencing of Rosenbergiella species.</title>
        <authorList>
            <person name="Alvarez-Perez S."/>
            <person name="Lievens B."/>
        </authorList>
    </citation>
    <scope>NUCLEOTIDE SEQUENCE [LARGE SCALE GENOMIC DNA]</scope>
    <source>
        <strain evidence="4 5">CdVSA20.1</strain>
    </source>
</reference>
<dbReference type="EC" id="2.4.2.2" evidence="3"/>
<name>A0ABS5T6S4_9GAMM</name>
<dbReference type="HAMAP" id="MF_01537">
    <property type="entry name" value="Nucleos_phosphorylase_PpnP"/>
    <property type="match status" value="1"/>
</dbReference>
<comment type="catalytic activity">
    <reaction evidence="3">
        <text>thymidine + phosphate = 2-deoxy-alpha-D-ribose 1-phosphate + thymine</text>
        <dbReference type="Rhea" id="RHEA:16037"/>
        <dbReference type="ChEBI" id="CHEBI:17748"/>
        <dbReference type="ChEBI" id="CHEBI:17821"/>
        <dbReference type="ChEBI" id="CHEBI:43474"/>
        <dbReference type="ChEBI" id="CHEBI:57259"/>
        <dbReference type="EC" id="2.4.2.2"/>
    </reaction>
</comment>
<evidence type="ECO:0000313" key="5">
    <source>
        <dbReference type="Proteomes" id="UP000786875"/>
    </source>
</evidence>
<dbReference type="InterPro" id="IPR009664">
    <property type="entry name" value="Ppnp"/>
</dbReference>
<keyword evidence="2 3" id="KW-0808">Transferase</keyword>
<dbReference type="Pfam" id="PF06865">
    <property type="entry name" value="Ppnp"/>
    <property type="match status" value="1"/>
</dbReference>
<comment type="catalytic activity">
    <reaction evidence="3">
        <text>a purine D-ribonucleoside + phosphate = a purine nucleobase + alpha-D-ribose 1-phosphate</text>
        <dbReference type="Rhea" id="RHEA:19805"/>
        <dbReference type="ChEBI" id="CHEBI:26386"/>
        <dbReference type="ChEBI" id="CHEBI:43474"/>
        <dbReference type="ChEBI" id="CHEBI:57720"/>
        <dbReference type="ChEBI" id="CHEBI:142355"/>
        <dbReference type="EC" id="2.4.2.1"/>
    </reaction>
</comment>
<proteinExistence type="inferred from homology"/>
<dbReference type="PANTHER" id="PTHR36540">
    <property type="entry name" value="PYRIMIDINE/PURINE NUCLEOSIDE PHOSPHORYLASE"/>
    <property type="match status" value="1"/>
</dbReference>
<dbReference type="EC" id="2.4.2.1" evidence="3"/>
<comment type="catalytic activity">
    <reaction evidence="3">
        <text>adenosine + phosphate = alpha-D-ribose 1-phosphate + adenine</text>
        <dbReference type="Rhea" id="RHEA:27642"/>
        <dbReference type="ChEBI" id="CHEBI:16335"/>
        <dbReference type="ChEBI" id="CHEBI:16708"/>
        <dbReference type="ChEBI" id="CHEBI:43474"/>
        <dbReference type="ChEBI" id="CHEBI:57720"/>
        <dbReference type="EC" id="2.4.2.1"/>
    </reaction>
</comment>
<dbReference type="SUPFAM" id="SSF51182">
    <property type="entry name" value="RmlC-like cupins"/>
    <property type="match status" value="1"/>
</dbReference>
<evidence type="ECO:0000256" key="2">
    <source>
        <dbReference type="ARBA" id="ARBA00022679"/>
    </source>
</evidence>
<comment type="similarity">
    <text evidence="3">Belongs to the nucleoside phosphorylase PpnP family.</text>
</comment>
<dbReference type="Gene3D" id="2.60.120.10">
    <property type="entry name" value="Jelly Rolls"/>
    <property type="match status" value="1"/>
</dbReference>
<comment type="catalytic activity">
    <reaction evidence="3">
        <text>cytidine + phosphate = cytosine + alpha-D-ribose 1-phosphate</text>
        <dbReference type="Rhea" id="RHEA:52540"/>
        <dbReference type="ChEBI" id="CHEBI:16040"/>
        <dbReference type="ChEBI" id="CHEBI:17562"/>
        <dbReference type="ChEBI" id="CHEBI:43474"/>
        <dbReference type="ChEBI" id="CHEBI:57720"/>
        <dbReference type="EC" id="2.4.2.2"/>
    </reaction>
</comment>
<dbReference type="InterPro" id="IPR014710">
    <property type="entry name" value="RmlC-like_jellyroll"/>
</dbReference>
<dbReference type="CDD" id="cd20296">
    <property type="entry name" value="cupin_PpnP-like"/>
    <property type="match status" value="1"/>
</dbReference>
<dbReference type="PANTHER" id="PTHR36540:SF1">
    <property type="entry name" value="PYRIMIDINE_PURINE NUCLEOSIDE PHOSPHORYLASE"/>
    <property type="match status" value="1"/>
</dbReference>
<protein>
    <recommendedName>
        <fullName evidence="3">Pyrimidine/purine nucleoside phosphorylase</fullName>
        <ecNumber evidence="3">2.4.2.1</ecNumber>
        <ecNumber evidence="3">2.4.2.2</ecNumber>
    </recommendedName>
    <alternativeName>
        <fullName evidence="3">Adenosine phosphorylase</fullName>
    </alternativeName>
    <alternativeName>
        <fullName evidence="3">Cytidine phosphorylase</fullName>
    </alternativeName>
    <alternativeName>
        <fullName evidence="3">Guanosine phosphorylase</fullName>
    </alternativeName>
    <alternativeName>
        <fullName evidence="3">Inosine phosphorylase</fullName>
    </alternativeName>
    <alternativeName>
        <fullName evidence="3">Thymidine phosphorylase</fullName>
    </alternativeName>
    <alternativeName>
        <fullName evidence="3">Uridine phosphorylase</fullName>
    </alternativeName>
    <alternativeName>
        <fullName evidence="3">Xanthosine phosphorylase</fullName>
    </alternativeName>
</protein>
<dbReference type="Proteomes" id="UP000786875">
    <property type="component" value="Unassembled WGS sequence"/>
</dbReference>
<dbReference type="RefSeq" id="WP_214215308.1">
    <property type="nucleotide sequence ID" value="NZ_JABBFO010000012.1"/>
</dbReference>
<keyword evidence="1 3" id="KW-0328">Glycosyltransferase</keyword>
<comment type="caution">
    <text evidence="4">The sequence shown here is derived from an EMBL/GenBank/DDBJ whole genome shotgun (WGS) entry which is preliminary data.</text>
</comment>
<accession>A0ABS5T6S4</accession>
<comment type="catalytic activity">
    <reaction evidence="3">
        <text>inosine + phosphate = alpha-D-ribose 1-phosphate + hypoxanthine</text>
        <dbReference type="Rhea" id="RHEA:27646"/>
        <dbReference type="ChEBI" id="CHEBI:17368"/>
        <dbReference type="ChEBI" id="CHEBI:17596"/>
        <dbReference type="ChEBI" id="CHEBI:43474"/>
        <dbReference type="ChEBI" id="CHEBI:57720"/>
        <dbReference type="EC" id="2.4.2.1"/>
    </reaction>
</comment>